<proteinExistence type="inferred from homology"/>
<keyword evidence="9" id="KW-1185">Reference proteome</keyword>
<comment type="subcellular location">
    <subcellularLocation>
        <location evidence="1">Cell membrane</location>
        <topology evidence="1">Multi-pass membrane protein</topology>
    </subcellularLocation>
</comment>
<dbReference type="Proteomes" id="UP001597349">
    <property type="component" value="Unassembled WGS sequence"/>
</dbReference>
<feature type="transmembrane region" description="Helical" evidence="7">
    <location>
        <begin position="102"/>
        <end position="119"/>
    </location>
</feature>
<evidence type="ECO:0000256" key="6">
    <source>
        <dbReference type="ARBA" id="ARBA00023136"/>
    </source>
</evidence>
<evidence type="ECO:0000256" key="3">
    <source>
        <dbReference type="ARBA" id="ARBA00022475"/>
    </source>
</evidence>
<reference evidence="9" key="1">
    <citation type="journal article" date="2019" name="Int. J. Syst. Evol. Microbiol.">
        <title>The Global Catalogue of Microorganisms (GCM) 10K type strain sequencing project: providing services to taxonomists for standard genome sequencing and annotation.</title>
        <authorList>
            <consortium name="The Broad Institute Genomics Platform"/>
            <consortium name="The Broad Institute Genome Sequencing Center for Infectious Disease"/>
            <person name="Wu L."/>
            <person name="Ma J."/>
        </authorList>
    </citation>
    <scope>NUCLEOTIDE SEQUENCE [LARGE SCALE GENOMIC DNA]</scope>
    <source>
        <strain evidence="9">CGMCC 1.16226</strain>
    </source>
</reference>
<dbReference type="EMBL" id="JBHUGY010000080">
    <property type="protein sequence ID" value="MFD2058887.1"/>
    <property type="molecule type" value="Genomic_DNA"/>
</dbReference>
<name>A0ABW4WTJ3_9HYPH</name>
<evidence type="ECO:0000313" key="9">
    <source>
        <dbReference type="Proteomes" id="UP001597349"/>
    </source>
</evidence>
<comment type="caution">
    <text evidence="8">The sequence shown here is derived from an EMBL/GenBank/DDBJ whole genome shotgun (WGS) entry which is preliminary data.</text>
</comment>
<accession>A0ABW4WTJ3</accession>
<protein>
    <submittedName>
        <fullName evidence="8">DoxX family protein</fullName>
    </submittedName>
</protein>
<evidence type="ECO:0000256" key="1">
    <source>
        <dbReference type="ARBA" id="ARBA00004651"/>
    </source>
</evidence>
<keyword evidence="5 7" id="KW-1133">Transmembrane helix</keyword>
<dbReference type="RefSeq" id="WP_379027344.1">
    <property type="nucleotide sequence ID" value="NZ_JBHUGY010000080.1"/>
</dbReference>
<evidence type="ECO:0000256" key="7">
    <source>
        <dbReference type="SAM" id="Phobius"/>
    </source>
</evidence>
<evidence type="ECO:0000256" key="5">
    <source>
        <dbReference type="ARBA" id="ARBA00022989"/>
    </source>
</evidence>
<dbReference type="PANTHER" id="PTHR33452">
    <property type="entry name" value="OXIDOREDUCTASE CATD-RELATED"/>
    <property type="match status" value="1"/>
</dbReference>
<evidence type="ECO:0000256" key="2">
    <source>
        <dbReference type="ARBA" id="ARBA00006679"/>
    </source>
</evidence>
<dbReference type="InterPro" id="IPR032808">
    <property type="entry name" value="DoxX"/>
</dbReference>
<keyword evidence="4 7" id="KW-0812">Transmembrane</keyword>
<comment type="similarity">
    <text evidence="2">Belongs to the DoxX family.</text>
</comment>
<evidence type="ECO:0000313" key="8">
    <source>
        <dbReference type="EMBL" id="MFD2058887.1"/>
    </source>
</evidence>
<dbReference type="Pfam" id="PF07681">
    <property type="entry name" value="DoxX"/>
    <property type="match status" value="1"/>
</dbReference>
<dbReference type="InterPro" id="IPR051907">
    <property type="entry name" value="DoxX-like_oxidoreductase"/>
</dbReference>
<organism evidence="8 9">
    <name type="scientific">Mesorhizobium calcicola</name>
    <dbReference type="NCBI Taxonomy" id="1300310"/>
    <lineage>
        <taxon>Bacteria</taxon>
        <taxon>Pseudomonadati</taxon>
        <taxon>Pseudomonadota</taxon>
        <taxon>Alphaproteobacteria</taxon>
        <taxon>Hyphomicrobiales</taxon>
        <taxon>Phyllobacteriaceae</taxon>
        <taxon>Mesorhizobium</taxon>
    </lineage>
</organism>
<keyword evidence="3" id="KW-1003">Cell membrane</keyword>
<keyword evidence="6 7" id="KW-0472">Membrane</keyword>
<gene>
    <name evidence="8" type="ORF">ACFSQT_39170</name>
</gene>
<sequence>MTAISDHSSTSPGGLVGVYRRIIKLPERIPFSLIQLAARVAVAHVFWQSAQTKLASWPVTLQLFANEYNLPFVDPSIAAPLATAAELTGSVLIFLGLFSRLGALMLLGVVLVIQIFVFPENWAEHLLWASLLLLVLTRGPGAFSLDYVAERTFSASGK</sequence>
<dbReference type="PANTHER" id="PTHR33452:SF1">
    <property type="entry name" value="INNER MEMBRANE PROTEIN YPHA-RELATED"/>
    <property type="match status" value="1"/>
</dbReference>
<evidence type="ECO:0000256" key="4">
    <source>
        <dbReference type="ARBA" id="ARBA00022692"/>
    </source>
</evidence>